<proteinExistence type="predicted"/>
<gene>
    <name evidence="1" type="ORF">BJX66DRAFT_316118</name>
</gene>
<protein>
    <submittedName>
        <fullName evidence="1">Uncharacterized protein</fullName>
    </submittedName>
</protein>
<accession>A0ABR4FNG9</accession>
<name>A0ABR4FNG9_9EURO</name>
<evidence type="ECO:0000313" key="2">
    <source>
        <dbReference type="Proteomes" id="UP001610563"/>
    </source>
</evidence>
<reference evidence="1 2" key="1">
    <citation type="submission" date="2024-07" db="EMBL/GenBank/DDBJ databases">
        <title>Section-level genome sequencing and comparative genomics of Aspergillus sections Usti and Cavernicolus.</title>
        <authorList>
            <consortium name="Lawrence Berkeley National Laboratory"/>
            <person name="Nybo J.L."/>
            <person name="Vesth T.C."/>
            <person name="Theobald S."/>
            <person name="Frisvad J.C."/>
            <person name="Larsen T.O."/>
            <person name="Kjaerboelling I."/>
            <person name="Rothschild-Mancinelli K."/>
            <person name="Lyhne E.K."/>
            <person name="Kogle M.E."/>
            <person name="Barry K."/>
            <person name="Clum A."/>
            <person name="Na H."/>
            <person name="Ledsgaard L."/>
            <person name="Lin J."/>
            <person name="Lipzen A."/>
            <person name="Kuo A."/>
            <person name="Riley R."/>
            <person name="Mondo S."/>
            <person name="Labutti K."/>
            <person name="Haridas S."/>
            <person name="Pangalinan J."/>
            <person name="Salamov A.A."/>
            <person name="Simmons B.A."/>
            <person name="Magnuson J.K."/>
            <person name="Chen J."/>
            <person name="Drula E."/>
            <person name="Henrissat B."/>
            <person name="Wiebenga A."/>
            <person name="Lubbers R.J."/>
            <person name="Gomes A.C."/>
            <person name="Makela M.R."/>
            <person name="Stajich J."/>
            <person name="Grigoriev I.V."/>
            <person name="Mortensen U.H."/>
            <person name="De Vries R.P."/>
            <person name="Baker S.E."/>
            <person name="Andersen M.R."/>
        </authorList>
    </citation>
    <scope>NUCLEOTIDE SEQUENCE [LARGE SCALE GENOMIC DNA]</scope>
    <source>
        <strain evidence="1 2">CBS 209.92</strain>
    </source>
</reference>
<organism evidence="1 2">
    <name type="scientific">Aspergillus keveii</name>
    <dbReference type="NCBI Taxonomy" id="714993"/>
    <lineage>
        <taxon>Eukaryota</taxon>
        <taxon>Fungi</taxon>
        <taxon>Dikarya</taxon>
        <taxon>Ascomycota</taxon>
        <taxon>Pezizomycotina</taxon>
        <taxon>Eurotiomycetes</taxon>
        <taxon>Eurotiomycetidae</taxon>
        <taxon>Eurotiales</taxon>
        <taxon>Aspergillaceae</taxon>
        <taxon>Aspergillus</taxon>
        <taxon>Aspergillus subgen. Nidulantes</taxon>
    </lineage>
</organism>
<evidence type="ECO:0000313" key="1">
    <source>
        <dbReference type="EMBL" id="KAL2784822.1"/>
    </source>
</evidence>
<dbReference type="EMBL" id="JBFTWV010000165">
    <property type="protein sequence ID" value="KAL2784822.1"/>
    <property type="molecule type" value="Genomic_DNA"/>
</dbReference>
<keyword evidence="2" id="KW-1185">Reference proteome</keyword>
<dbReference type="Proteomes" id="UP001610563">
    <property type="component" value="Unassembled WGS sequence"/>
</dbReference>
<sequence length="83" mass="9761">METSDYEERRRVQNLLAQRIWRQKNRLRQGPASHSRKSHDGLNAVLHWHETQKSSYSTIFEAVKPESVYQIPPPPENHLVSRG</sequence>
<comment type="caution">
    <text evidence="1">The sequence shown here is derived from an EMBL/GenBank/DDBJ whole genome shotgun (WGS) entry which is preliminary data.</text>
</comment>